<accession>A0A9N9C6X2</accession>
<feature type="non-terminal residue" evidence="2">
    <location>
        <position position="1"/>
    </location>
</feature>
<evidence type="ECO:0000313" key="2">
    <source>
        <dbReference type="EMBL" id="CAG8589806.1"/>
    </source>
</evidence>
<evidence type="ECO:0000313" key="3">
    <source>
        <dbReference type="Proteomes" id="UP000789405"/>
    </source>
</evidence>
<dbReference type="AlphaFoldDB" id="A0A9N9C6X2"/>
<proteinExistence type="predicted"/>
<protein>
    <submittedName>
        <fullName evidence="2">26420_t:CDS:1</fullName>
    </submittedName>
</protein>
<comment type="caution">
    <text evidence="2">The sequence shown here is derived from an EMBL/GenBank/DDBJ whole genome shotgun (WGS) entry which is preliminary data.</text>
</comment>
<feature type="compositionally biased region" description="Polar residues" evidence="1">
    <location>
        <begin position="91"/>
        <end position="105"/>
    </location>
</feature>
<sequence>KLTDKKDVYKSFYNALEDVIENSEEEKASSKASSLLNHERLTDVRKVTKICGDFLDRSNVLDEVTNTINNGKGKEVVTSPKNKENKKGNTVPDSLTMQKGGSSITRSEAYKSVDISQVTADDLIHPNKPSPKL</sequence>
<dbReference type="EMBL" id="CAJVPY010003367">
    <property type="protein sequence ID" value="CAG8589806.1"/>
    <property type="molecule type" value="Genomic_DNA"/>
</dbReference>
<name>A0A9N9C6X2_9GLOM</name>
<gene>
    <name evidence="2" type="ORF">DERYTH_LOCUS7105</name>
</gene>
<organism evidence="2 3">
    <name type="scientific">Dentiscutata erythropus</name>
    <dbReference type="NCBI Taxonomy" id="1348616"/>
    <lineage>
        <taxon>Eukaryota</taxon>
        <taxon>Fungi</taxon>
        <taxon>Fungi incertae sedis</taxon>
        <taxon>Mucoromycota</taxon>
        <taxon>Glomeromycotina</taxon>
        <taxon>Glomeromycetes</taxon>
        <taxon>Diversisporales</taxon>
        <taxon>Gigasporaceae</taxon>
        <taxon>Dentiscutata</taxon>
    </lineage>
</organism>
<keyword evidence="3" id="KW-1185">Reference proteome</keyword>
<dbReference type="Proteomes" id="UP000789405">
    <property type="component" value="Unassembled WGS sequence"/>
</dbReference>
<feature type="region of interest" description="Disordered" evidence="1">
    <location>
        <begin position="70"/>
        <end position="105"/>
    </location>
</feature>
<reference evidence="2" key="1">
    <citation type="submission" date="2021-06" db="EMBL/GenBank/DDBJ databases">
        <authorList>
            <person name="Kallberg Y."/>
            <person name="Tangrot J."/>
            <person name="Rosling A."/>
        </authorList>
    </citation>
    <scope>NUCLEOTIDE SEQUENCE</scope>
    <source>
        <strain evidence="2">MA453B</strain>
    </source>
</reference>
<evidence type="ECO:0000256" key="1">
    <source>
        <dbReference type="SAM" id="MobiDB-lite"/>
    </source>
</evidence>